<evidence type="ECO:0000259" key="1">
    <source>
        <dbReference type="Pfam" id="PF13460"/>
    </source>
</evidence>
<dbReference type="InterPro" id="IPR052718">
    <property type="entry name" value="NmrA-type_oxidoreductase"/>
</dbReference>
<dbReference type="Proteomes" id="UP000187085">
    <property type="component" value="Unassembled WGS sequence"/>
</dbReference>
<reference evidence="2 3" key="1">
    <citation type="submission" date="2016-12" db="EMBL/GenBank/DDBJ databases">
        <title>Draft genome of Tersicoccus phoenicis 1P05MA.</title>
        <authorList>
            <person name="Nakajima Y."/>
            <person name="Yoshizawa S."/>
            <person name="Nakamura K."/>
            <person name="Ogura Y."/>
            <person name="Hayashi T."/>
            <person name="Kogure K."/>
        </authorList>
    </citation>
    <scope>NUCLEOTIDE SEQUENCE [LARGE SCALE GENOMIC DNA]</scope>
    <source>
        <strain evidence="2 3">1p05MA</strain>
    </source>
</reference>
<evidence type="ECO:0000313" key="3">
    <source>
        <dbReference type="Proteomes" id="UP000187085"/>
    </source>
</evidence>
<evidence type="ECO:0000313" key="2">
    <source>
        <dbReference type="EMBL" id="OMH23964.1"/>
    </source>
</evidence>
<feature type="domain" description="NAD(P)-binding" evidence="1">
    <location>
        <begin position="9"/>
        <end position="182"/>
    </location>
</feature>
<organism evidence="2 3">
    <name type="scientific">Tersicoccus phoenicis</name>
    <dbReference type="NCBI Taxonomy" id="554083"/>
    <lineage>
        <taxon>Bacteria</taxon>
        <taxon>Bacillati</taxon>
        <taxon>Actinomycetota</taxon>
        <taxon>Actinomycetes</taxon>
        <taxon>Micrococcales</taxon>
        <taxon>Micrococcaceae</taxon>
        <taxon>Tersicoccus</taxon>
    </lineage>
</organism>
<protein>
    <submittedName>
        <fullName evidence="2">NAD(P)-dependent oxidoreductase</fullName>
    </submittedName>
</protein>
<dbReference type="PANTHER" id="PTHR47129">
    <property type="entry name" value="QUINONE OXIDOREDUCTASE 2"/>
    <property type="match status" value="1"/>
</dbReference>
<keyword evidence="3" id="KW-1185">Reference proteome</keyword>
<dbReference type="OrthoDB" id="3243290at2"/>
<dbReference type="Pfam" id="PF13460">
    <property type="entry name" value="NAD_binding_10"/>
    <property type="match status" value="1"/>
</dbReference>
<dbReference type="InterPro" id="IPR036291">
    <property type="entry name" value="NAD(P)-bd_dom_sf"/>
</dbReference>
<dbReference type="Gene3D" id="3.90.25.10">
    <property type="entry name" value="UDP-galactose 4-epimerase, domain 1"/>
    <property type="match status" value="1"/>
</dbReference>
<dbReference type="AlphaFoldDB" id="A0A1R1L8X9"/>
<accession>A0A1R1L8X9</accession>
<gene>
    <name evidence="2" type="ORF">BKD30_10105</name>
</gene>
<dbReference type="RefSeq" id="WP_076704424.1">
    <property type="nucleotide sequence ID" value="NZ_MRDE01000067.1"/>
</dbReference>
<name>A0A1R1L8X9_9MICC</name>
<dbReference type="EMBL" id="MRDE01000067">
    <property type="protein sequence ID" value="OMH23964.1"/>
    <property type="molecule type" value="Genomic_DNA"/>
</dbReference>
<dbReference type="PANTHER" id="PTHR47129:SF1">
    <property type="entry name" value="NMRA-LIKE DOMAIN-CONTAINING PROTEIN"/>
    <property type="match status" value="1"/>
</dbReference>
<dbReference type="CDD" id="cd05269">
    <property type="entry name" value="TMR_SDR_a"/>
    <property type="match status" value="1"/>
</dbReference>
<dbReference type="STRING" id="554083.BKD30_10105"/>
<sequence>MTTTLTITGATGEVGGRVARALADDGIAPRLLVRDASRAPRLPGAQTRVAEYADHDAAVAALRGTDVLFMVSAGESADRVEQHRCFIDAAARANVEHVVYTSFAAASDDSTFTLGRDHWATEEILRESGLAFTLLRDNFYLDIFELFAGDDRVIRGPAGDGRVSGVARADVARVAVTVLRDPAAHRNVTYTLTGPQSLTLEQIAATLTEVRAEPYRYEDETLAQAHASRSVYGAPDWQVQAWISTYTAIASGVLAPVTDDVERVTGTAPMTFEQLLRTGA</sequence>
<comment type="caution">
    <text evidence="2">The sequence shown here is derived from an EMBL/GenBank/DDBJ whole genome shotgun (WGS) entry which is preliminary data.</text>
</comment>
<dbReference type="InterPro" id="IPR016040">
    <property type="entry name" value="NAD(P)-bd_dom"/>
</dbReference>
<dbReference type="SUPFAM" id="SSF51735">
    <property type="entry name" value="NAD(P)-binding Rossmann-fold domains"/>
    <property type="match status" value="1"/>
</dbReference>
<proteinExistence type="predicted"/>
<dbReference type="Gene3D" id="3.40.50.720">
    <property type="entry name" value="NAD(P)-binding Rossmann-like Domain"/>
    <property type="match status" value="1"/>
</dbReference>